<dbReference type="Gene3D" id="3.40.47.10">
    <property type="match status" value="2"/>
</dbReference>
<dbReference type="NCBIfam" id="NF005293">
    <property type="entry name" value="PRK06816.1"/>
    <property type="match status" value="1"/>
</dbReference>
<protein>
    <submittedName>
        <fullName evidence="4">StlD/DarB family beta-ketosynthase</fullName>
    </submittedName>
</protein>
<dbReference type="Pfam" id="PF08541">
    <property type="entry name" value="ACP_syn_III_C"/>
    <property type="match status" value="1"/>
</dbReference>
<dbReference type="PANTHER" id="PTHR34069">
    <property type="entry name" value="3-OXOACYL-[ACYL-CARRIER-PROTEIN] SYNTHASE 3"/>
    <property type="match status" value="1"/>
</dbReference>
<dbReference type="AlphaFoldDB" id="A0A7X2ZS22"/>
<sequence>MKNAYITKISKFLPNSPVENDQIEEKLGFIDGQKSRAKSIILRNNKIKKRYYAIDEDGNVTHNNAQLTAAAIEALCDTDFSKENIELLSCGTSTPDQLLPSHAAMVHGVLKNGNMEINSASGVCCSGMNALKYGYMAVQVGQVSNAVCTGSEKVSTWTKADFYQEEIEHLKELEENPMIAFDKDFLRWMLSDGSGAILVENEPKGDTPLKIEWMEGFSYAYEMETCMYAGGEKLENGELKPWSEFAPEDWGKKSVFAIKQDVKLLGENILKKGVDCLKMVYEKHGIGPDDVDYYLPHISSYFFKQGLYDEMKEQGVEMPWDKWFLNLEHVGNVGAASIYLMLEELVASGKLKKGDRILLHVPESARFSYTYAYLTVC</sequence>
<dbReference type="InterPro" id="IPR016039">
    <property type="entry name" value="Thiolase-like"/>
</dbReference>
<name>A0A7X2ZS22_9FLAO</name>
<dbReference type="Proteomes" id="UP000540519">
    <property type="component" value="Unassembled WGS sequence"/>
</dbReference>
<evidence type="ECO:0000313" key="5">
    <source>
        <dbReference type="Proteomes" id="UP000540519"/>
    </source>
</evidence>
<reference evidence="4 5" key="1">
    <citation type="journal article" date="2019" name="Mar. Drugs">
        <title>Comparative Genomics and CAZyme Genome Repertoires of Marine Zobellia amurskyensis KMM 3526(T) and Zobellia laminariae KMM 3676(T).</title>
        <authorList>
            <person name="Chernysheva N."/>
            <person name="Bystritskaya E."/>
            <person name="Stenkova A."/>
            <person name="Golovkin I."/>
            <person name="Nedashkovskaya O."/>
            <person name="Isaeva M."/>
        </authorList>
    </citation>
    <scope>NUCLEOTIDE SEQUENCE [LARGE SCALE GENOMIC DNA]</scope>
    <source>
        <strain evidence="4 5">KMM 3526</strain>
    </source>
</reference>
<keyword evidence="5" id="KW-1185">Reference proteome</keyword>
<accession>A0A7X2ZS22</accession>
<dbReference type="EMBL" id="RCNR01000008">
    <property type="protein sequence ID" value="MUH35348.1"/>
    <property type="molecule type" value="Genomic_DNA"/>
</dbReference>
<dbReference type="PANTHER" id="PTHR34069:SF2">
    <property type="entry name" value="BETA-KETOACYL-[ACYL-CARRIER-PROTEIN] SYNTHASE III"/>
    <property type="match status" value="1"/>
</dbReference>
<dbReference type="CDD" id="cd00827">
    <property type="entry name" value="init_cond_enzymes"/>
    <property type="match status" value="1"/>
</dbReference>
<dbReference type="InterPro" id="IPR013747">
    <property type="entry name" value="ACP_syn_III_C"/>
</dbReference>
<evidence type="ECO:0000259" key="3">
    <source>
        <dbReference type="Pfam" id="PF08541"/>
    </source>
</evidence>
<dbReference type="GO" id="GO:0016746">
    <property type="term" value="F:acyltransferase activity"/>
    <property type="evidence" value="ECO:0007669"/>
    <property type="project" value="UniProtKB-KW"/>
</dbReference>
<dbReference type="RefSeq" id="WP_155599197.1">
    <property type="nucleotide sequence ID" value="NZ_RCNR01000008.1"/>
</dbReference>
<dbReference type="SUPFAM" id="SSF53901">
    <property type="entry name" value="Thiolase-like"/>
    <property type="match status" value="2"/>
</dbReference>
<comment type="caution">
    <text evidence="4">The sequence shown here is derived from an EMBL/GenBank/DDBJ whole genome shotgun (WGS) entry which is preliminary data.</text>
</comment>
<keyword evidence="2" id="KW-0012">Acyltransferase</keyword>
<dbReference type="OrthoDB" id="2514738at2"/>
<evidence type="ECO:0000313" key="4">
    <source>
        <dbReference type="EMBL" id="MUH35348.1"/>
    </source>
</evidence>
<organism evidence="4 5">
    <name type="scientific">Zobellia amurskyensis</name>
    <dbReference type="NCBI Taxonomy" id="248905"/>
    <lineage>
        <taxon>Bacteria</taxon>
        <taxon>Pseudomonadati</taxon>
        <taxon>Bacteroidota</taxon>
        <taxon>Flavobacteriia</taxon>
        <taxon>Flavobacteriales</taxon>
        <taxon>Flavobacteriaceae</taxon>
        <taxon>Zobellia</taxon>
    </lineage>
</organism>
<gene>
    <name evidence="4" type="ORF">D9O36_05805</name>
</gene>
<evidence type="ECO:0000256" key="1">
    <source>
        <dbReference type="ARBA" id="ARBA00022679"/>
    </source>
</evidence>
<keyword evidence="1" id="KW-0808">Transferase</keyword>
<dbReference type="GO" id="GO:0044550">
    <property type="term" value="P:secondary metabolite biosynthetic process"/>
    <property type="evidence" value="ECO:0007669"/>
    <property type="project" value="TreeGrafter"/>
</dbReference>
<evidence type="ECO:0000256" key="2">
    <source>
        <dbReference type="ARBA" id="ARBA00023315"/>
    </source>
</evidence>
<proteinExistence type="predicted"/>
<feature type="domain" description="Beta-ketoacyl-[acyl-carrier-protein] synthase III C-terminal" evidence="3">
    <location>
        <begin position="282"/>
        <end position="359"/>
    </location>
</feature>